<protein>
    <recommendedName>
        <fullName evidence="4">Prepilin-type N-terminal cleavage/methylation domain-containing protein</fullName>
    </recommendedName>
</protein>
<feature type="transmembrane region" description="Helical" evidence="1">
    <location>
        <begin position="6"/>
        <end position="27"/>
    </location>
</feature>
<proteinExistence type="predicted"/>
<comment type="caution">
    <text evidence="2">The sequence shown here is derived from an EMBL/GenBank/DDBJ whole genome shotgun (WGS) entry which is preliminary data.</text>
</comment>
<keyword evidence="1" id="KW-0472">Membrane</keyword>
<evidence type="ECO:0000256" key="1">
    <source>
        <dbReference type="SAM" id="Phobius"/>
    </source>
</evidence>
<organism evidence="2 3">
    <name type="scientific">Stenotrophomonas pictorum JCM 9942</name>
    <dbReference type="NCBI Taxonomy" id="1236960"/>
    <lineage>
        <taxon>Bacteria</taxon>
        <taxon>Pseudomonadati</taxon>
        <taxon>Pseudomonadota</taxon>
        <taxon>Gammaproteobacteria</taxon>
        <taxon>Lysobacterales</taxon>
        <taxon>Lysobacteraceae</taxon>
        <taxon>Stenotrophomonas</taxon>
    </lineage>
</organism>
<evidence type="ECO:0000313" key="3">
    <source>
        <dbReference type="Proteomes" id="UP000050836"/>
    </source>
</evidence>
<keyword evidence="1" id="KW-1133">Transmembrane helix</keyword>
<name>A0A0R0AIN0_9GAMM</name>
<accession>A0A0R0AIN0</accession>
<evidence type="ECO:0000313" key="2">
    <source>
        <dbReference type="EMBL" id="KRG44925.1"/>
    </source>
</evidence>
<evidence type="ECO:0008006" key="4">
    <source>
        <dbReference type="Google" id="ProtNLM"/>
    </source>
</evidence>
<dbReference type="AlphaFoldDB" id="A0A0R0AIN0"/>
<dbReference type="Proteomes" id="UP000050836">
    <property type="component" value="Unassembled WGS sequence"/>
</dbReference>
<keyword evidence="1" id="KW-0812">Transmembrane</keyword>
<dbReference type="PROSITE" id="PS00409">
    <property type="entry name" value="PROKAR_NTER_METHYL"/>
    <property type="match status" value="1"/>
</dbReference>
<keyword evidence="3" id="KW-1185">Reference proteome</keyword>
<dbReference type="NCBIfam" id="TIGR02532">
    <property type="entry name" value="IV_pilin_GFxxxE"/>
    <property type="match status" value="1"/>
</dbReference>
<dbReference type="EMBL" id="LLXS01000005">
    <property type="protein sequence ID" value="KRG44925.1"/>
    <property type="molecule type" value="Genomic_DNA"/>
</dbReference>
<reference evidence="2 3" key="1">
    <citation type="submission" date="2015-10" db="EMBL/GenBank/DDBJ databases">
        <title>Genome sequencing and analysis of members of genus Stenotrophomonas.</title>
        <authorList>
            <person name="Patil P.P."/>
            <person name="Midha S."/>
            <person name="Patil P.B."/>
        </authorList>
    </citation>
    <scope>NUCLEOTIDE SEQUENCE [LARGE SCALE GENOMIC DNA]</scope>
    <source>
        <strain evidence="2 3">JCM 9942</strain>
    </source>
</reference>
<dbReference type="InterPro" id="IPR012902">
    <property type="entry name" value="N_methyl_site"/>
</dbReference>
<gene>
    <name evidence="2" type="ORF">ARC78_03700</name>
</gene>
<sequence length="429" mass="44285">MGGFSLVELSVVLVVLGIAGVLLVRWLTYAHAEQKQVLQRTLLQRADDALLAYVSARHHLPCPAAGIDGIANCTLSTGFLPHAELGLPEPRAGRIRYAVYRNPAITGVDPDLASVAGDLAVAVDRAPVLQMLGNATSGSISAQVALPTGCATLAGVDCTAVPALKSNGLDFCYALRTAMNAPALGNQAHTIGSSGRVTNVAYALALTDPATSAPMAINKGHTFASPRREAGNDYQDKVRAVGMEQLWSRLRCGESLGSAMHAHANAAAAASLNVPAMDDYQEQIEIMVDLAHAGDLGADAAIVLSVAQIFSATAGIFDSIGETANSIGGWSWRVPLSTVGLGSALGATTASAAFKAKSVENVKKTAQLRSAFLDGTPASDDPDGGIYPLQLRATALYRAVSLQAQRADMLGITPGPAERAEIGKIGATP</sequence>